<evidence type="ECO:0000313" key="2">
    <source>
        <dbReference type="Proteomes" id="UP000254502"/>
    </source>
</evidence>
<evidence type="ECO:0000313" key="1">
    <source>
        <dbReference type="EMBL" id="SUK45908.1"/>
    </source>
</evidence>
<name>A0A380DTS4_STAAU</name>
<dbReference type="EC" id="1.8.1.9" evidence="1"/>
<dbReference type="GO" id="GO:0004324">
    <property type="term" value="F:ferredoxin-NADP+ reductase activity"/>
    <property type="evidence" value="ECO:0007669"/>
    <property type="project" value="UniProtKB-EC"/>
</dbReference>
<dbReference type="EC" id="1.18.1.2" evidence="1"/>
<dbReference type="Proteomes" id="UP000254502">
    <property type="component" value="Unassembled WGS sequence"/>
</dbReference>
<dbReference type="EMBL" id="UHAQ01000002">
    <property type="protein sequence ID" value="SUK45908.1"/>
    <property type="molecule type" value="Genomic_DNA"/>
</dbReference>
<dbReference type="GO" id="GO:0004791">
    <property type="term" value="F:thioredoxin-disulfide reductase (NADPH) activity"/>
    <property type="evidence" value="ECO:0007669"/>
    <property type="project" value="UniProtKB-EC"/>
</dbReference>
<accession>A0A380DTS4</accession>
<sequence length="55" mass="6338">MILLRLLKSVTVVYRKEDVTGHEAMKTLVTDLNVKLCPKTRIKYLVGNDDENAYK</sequence>
<dbReference type="AlphaFoldDB" id="A0A380DTS4"/>
<protein>
    <submittedName>
        <fullName evidence="1">Thioredoxin-disulfide reductase</fullName>
        <ecNumber evidence="1">1.18.1.2</ecNumber>
        <ecNumber evidence="1">1.8.1.9</ecNumber>
    </submittedName>
</protein>
<organism evidence="1 2">
    <name type="scientific">Staphylococcus aureus</name>
    <dbReference type="NCBI Taxonomy" id="1280"/>
    <lineage>
        <taxon>Bacteria</taxon>
        <taxon>Bacillati</taxon>
        <taxon>Bacillota</taxon>
        <taxon>Bacilli</taxon>
        <taxon>Bacillales</taxon>
        <taxon>Staphylococcaceae</taxon>
        <taxon>Staphylococcus</taxon>
    </lineage>
</organism>
<proteinExistence type="predicted"/>
<gene>
    <name evidence="1" type="primary">trxB_2</name>
    <name evidence="1" type="ORF">NCTC5664_01487</name>
</gene>
<reference evidence="1 2" key="1">
    <citation type="submission" date="2018-06" db="EMBL/GenBank/DDBJ databases">
        <authorList>
            <consortium name="Pathogen Informatics"/>
            <person name="Doyle S."/>
        </authorList>
    </citation>
    <scope>NUCLEOTIDE SEQUENCE [LARGE SCALE GENOMIC DNA]</scope>
    <source>
        <strain evidence="1 2">NCTC5664</strain>
    </source>
</reference>
<keyword evidence="1" id="KW-0560">Oxidoreductase</keyword>